<dbReference type="PANTHER" id="PTHR35704:SF1">
    <property type="entry name" value="OS02G0254600 PROTEIN"/>
    <property type="match status" value="1"/>
</dbReference>
<dbReference type="PANTHER" id="PTHR35704">
    <property type="entry name" value="OS02G0254600 PROTEIN"/>
    <property type="match status" value="1"/>
</dbReference>
<dbReference type="InParanoid" id="A0A804IQ57"/>
<keyword evidence="4" id="KW-1185">Reference proteome</keyword>
<dbReference type="AlphaFoldDB" id="A0A804IQ57"/>
<dbReference type="Gramene" id="Ma04_t15740.1">
    <property type="protein sequence ID" value="Ma04_p15740.1"/>
    <property type="gene ID" value="Ma04_g15740"/>
</dbReference>
<accession>A0A804IQ57</accession>
<feature type="region of interest" description="Disordered" evidence="1">
    <location>
        <begin position="86"/>
        <end position="115"/>
    </location>
</feature>
<evidence type="ECO:0000313" key="3">
    <source>
        <dbReference type="EnsemblPlants" id="Ma04_p15740.1"/>
    </source>
</evidence>
<sequence length="115" mass="12461">MGNCLPSLSHEPRRRKSKNRPHGAVAPLHHRADEPEKGGQPQAEDDGNKVGARVKVVMTKEAAAVLLSMLAGSNGRKVESMLRELKEEKGRSFSSAKPASGGDLWRPTLESIPEN</sequence>
<evidence type="ECO:0000313" key="4">
    <source>
        <dbReference type="Proteomes" id="UP000012960"/>
    </source>
</evidence>
<dbReference type="Proteomes" id="UP000012960">
    <property type="component" value="Unplaced"/>
</dbReference>
<name>A0A804IQ57_MUSAM</name>
<protein>
    <submittedName>
        <fullName evidence="2">(wild Malaysian banana) hypothetical protein</fullName>
    </submittedName>
</protein>
<dbReference type="OrthoDB" id="744207at2759"/>
<dbReference type="KEGG" id="mus:103981744"/>
<evidence type="ECO:0000256" key="1">
    <source>
        <dbReference type="SAM" id="MobiDB-lite"/>
    </source>
</evidence>
<feature type="compositionally biased region" description="Basic residues" evidence="1">
    <location>
        <begin position="12"/>
        <end position="21"/>
    </location>
</feature>
<dbReference type="EnsemblPlants" id="Ma04_t15740.1">
    <property type="protein sequence ID" value="Ma04_p15740.1"/>
    <property type="gene ID" value="Ma04_g15740"/>
</dbReference>
<reference evidence="3" key="2">
    <citation type="submission" date="2021-05" db="UniProtKB">
        <authorList>
            <consortium name="EnsemblPlants"/>
        </authorList>
    </citation>
    <scope>IDENTIFICATION</scope>
    <source>
        <strain evidence="3">subsp. malaccensis</strain>
    </source>
</reference>
<organism evidence="3 4">
    <name type="scientific">Musa acuminata subsp. malaccensis</name>
    <name type="common">Wild banana</name>
    <name type="synonym">Musa malaccensis</name>
    <dbReference type="NCBI Taxonomy" id="214687"/>
    <lineage>
        <taxon>Eukaryota</taxon>
        <taxon>Viridiplantae</taxon>
        <taxon>Streptophyta</taxon>
        <taxon>Embryophyta</taxon>
        <taxon>Tracheophyta</taxon>
        <taxon>Spermatophyta</taxon>
        <taxon>Magnoliopsida</taxon>
        <taxon>Liliopsida</taxon>
        <taxon>Zingiberales</taxon>
        <taxon>Musaceae</taxon>
        <taxon>Musa</taxon>
    </lineage>
</organism>
<proteinExistence type="predicted"/>
<dbReference type="EMBL" id="HG996469">
    <property type="protein sequence ID" value="CAG1842291.1"/>
    <property type="molecule type" value="Genomic_DNA"/>
</dbReference>
<feature type="region of interest" description="Disordered" evidence="1">
    <location>
        <begin position="1"/>
        <end position="52"/>
    </location>
</feature>
<reference evidence="2" key="1">
    <citation type="submission" date="2021-03" db="EMBL/GenBank/DDBJ databases">
        <authorList>
            <consortium name="Genoscope - CEA"/>
            <person name="William W."/>
        </authorList>
    </citation>
    <scope>NUCLEOTIDE SEQUENCE</scope>
    <source>
        <strain evidence="2">Doubled-haploid Pahang</strain>
    </source>
</reference>
<evidence type="ECO:0000313" key="2">
    <source>
        <dbReference type="EMBL" id="CAG1842291.1"/>
    </source>
</evidence>
<gene>
    <name evidence="2" type="ORF">GSMUA_120860.1</name>
</gene>